<feature type="non-terminal residue" evidence="8">
    <location>
        <position position="1"/>
    </location>
</feature>
<evidence type="ECO:0000256" key="2">
    <source>
        <dbReference type="ARBA" id="ARBA00022448"/>
    </source>
</evidence>
<feature type="transmembrane region" description="Helical" evidence="7">
    <location>
        <begin position="214"/>
        <end position="236"/>
    </location>
</feature>
<dbReference type="EMBL" id="KV454214">
    <property type="protein sequence ID" value="ODQ56941.1"/>
    <property type="molecule type" value="Genomic_DNA"/>
</dbReference>
<accession>A0A1E3NUS6</accession>
<gene>
    <name evidence="8" type="ORF">WICANDRAFT_20749</name>
</gene>
<keyword evidence="2" id="KW-0813">Transport</keyword>
<dbReference type="Pfam" id="PF07690">
    <property type="entry name" value="MFS_1"/>
    <property type="match status" value="1"/>
</dbReference>
<dbReference type="Proteomes" id="UP000094112">
    <property type="component" value="Unassembled WGS sequence"/>
</dbReference>
<dbReference type="PANTHER" id="PTHR43791:SF15">
    <property type="entry name" value="TRANSPORTER SEO1-RELATED"/>
    <property type="match status" value="1"/>
</dbReference>
<feature type="transmembrane region" description="Helical" evidence="7">
    <location>
        <begin position="331"/>
        <end position="350"/>
    </location>
</feature>
<feature type="transmembrane region" description="Helical" evidence="7">
    <location>
        <begin position="357"/>
        <end position="379"/>
    </location>
</feature>
<dbReference type="SUPFAM" id="SSF103473">
    <property type="entry name" value="MFS general substrate transporter"/>
    <property type="match status" value="1"/>
</dbReference>
<evidence type="ECO:0000256" key="1">
    <source>
        <dbReference type="ARBA" id="ARBA00004141"/>
    </source>
</evidence>
<evidence type="ECO:0000256" key="5">
    <source>
        <dbReference type="ARBA" id="ARBA00023136"/>
    </source>
</evidence>
<feature type="transmembrane region" description="Helical" evidence="7">
    <location>
        <begin position="451"/>
        <end position="472"/>
    </location>
</feature>
<protein>
    <recommendedName>
        <fullName evidence="10">Major facilitator superfamily (MFS) profile domain-containing protein</fullName>
    </recommendedName>
</protein>
<dbReference type="Gene3D" id="1.20.1250.20">
    <property type="entry name" value="MFS general substrate transporter like domains"/>
    <property type="match status" value="1"/>
</dbReference>
<comment type="similarity">
    <text evidence="6">Belongs to the major facilitator superfamily. Allantoate permease family.</text>
</comment>
<feature type="transmembrane region" description="Helical" evidence="7">
    <location>
        <begin position="150"/>
        <end position="170"/>
    </location>
</feature>
<evidence type="ECO:0000313" key="8">
    <source>
        <dbReference type="EMBL" id="ODQ56941.1"/>
    </source>
</evidence>
<dbReference type="STRING" id="683960.A0A1E3NUS6"/>
<dbReference type="InterPro" id="IPR011701">
    <property type="entry name" value="MFS"/>
</dbReference>
<dbReference type="FunFam" id="1.20.1250.20:FF:000065">
    <property type="entry name" value="Putative MFS pantothenate transporter"/>
    <property type="match status" value="1"/>
</dbReference>
<dbReference type="InterPro" id="IPR036259">
    <property type="entry name" value="MFS_trans_sf"/>
</dbReference>
<dbReference type="OrthoDB" id="3639251at2759"/>
<dbReference type="GO" id="GO:0022857">
    <property type="term" value="F:transmembrane transporter activity"/>
    <property type="evidence" value="ECO:0007669"/>
    <property type="project" value="InterPro"/>
</dbReference>
<dbReference type="RefSeq" id="XP_019036148.1">
    <property type="nucleotide sequence ID" value="XM_019180883.1"/>
</dbReference>
<feature type="non-terminal residue" evidence="8">
    <location>
        <position position="497"/>
    </location>
</feature>
<evidence type="ECO:0008006" key="10">
    <source>
        <dbReference type="Google" id="ProtNLM"/>
    </source>
</evidence>
<dbReference type="PANTHER" id="PTHR43791">
    <property type="entry name" value="PERMEASE-RELATED"/>
    <property type="match status" value="1"/>
</dbReference>
<dbReference type="AlphaFoldDB" id="A0A1E3NUS6"/>
<evidence type="ECO:0000256" key="4">
    <source>
        <dbReference type="ARBA" id="ARBA00022989"/>
    </source>
</evidence>
<keyword evidence="3 7" id="KW-0812">Transmembrane</keyword>
<keyword evidence="4 7" id="KW-1133">Transmembrane helix</keyword>
<feature type="transmembrane region" description="Helical" evidence="7">
    <location>
        <begin position="120"/>
        <end position="138"/>
    </location>
</feature>
<evidence type="ECO:0000256" key="7">
    <source>
        <dbReference type="SAM" id="Phobius"/>
    </source>
</evidence>
<evidence type="ECO:0000256" key="3">
    <source>
        <dbReference type="ARBA" id="ARBA00022692"/>
    </source>
</evidence>
<organism evidence="8 9">
    <name type="scientific">Wickerhamomyces anomalus (strain ATCC 58044 / CBS 1984 / NCYC 433 / NRRL Y-366-8)</name>
    <name type="common">Yeast</name>
    <name type="synonym">Hansenula anomala</name>
    <dbReference type="NCBI Taxonomy" id="683960"/>
    <lineage>
        <taxon>Eukaryota</taxon>
        <taxon>Fungi</taxon>
        <taxon>Dikarya</taxon>
        <taxon>Ascomycota</taxon>
        <taxon>Saccharomycotina</taxon>
        <taxon>Saccharomycetes</taxon>
        <taxon>Phaffomycetales</taxon>
        <taxon>Wickerhamomycetaceae</taxon>
        <taxon>Wickerhamomyces</taxon>
    </lineage>
</organism>
<feature type="transmembrane region" description="Helical" evidence="7">
    <location>
        <begin position="46"/>
        <end position="64"/>
    </location>
</feature>
<dbReference type="GeneID" id="30198129"/>
<dbReference type="GO" id="GO:0016020">
    <property type="term" value="C:membrane"/>
    <property type="evidence" value="ECO:0007669"/>
    <property type="project" value="UniProtKB-SubCell"/>
</dbReference>
<feature type="transmembrane region" description="Helical" evidence="7">
    <location>
        <begin position="91"/>
        <end position="113"/>
    </location>
</feature>
<sequence length="497" mass="57076">EYRDESNRPWWKFFDEYEYRLNKYERSRHKWYYWFEEGTSKEEKKLLIKLDFLIAFYVLVVFWVKSLDQSNVSNAYVSGLKNDIGMKGNDLINTTTAFNVGLVVLQFPFMYLFPRVSTHYLVPGLDLCWGIFTIGLHAVNTVPQLQVLRFFVGALEAGFYPAAHYIFGSWYKPQEISRRAGIYYFGNMLGAISSGLFQASIYKNFNGNGGLAGWRWLFVVDGIITIVVGIAGFFILPGSPYNCYSIWLTDDEIRLARRRLKEANIAAPSHKQKLDGFFSKKLWKRILSNWKIWGLTIFDVSGWNGSNTQGNGFILWLKALNRYSTPKINDLSATSAGIGFILVLVFCGGADVFRSRYGAIVLSQVLNVIGNVILATWNVPGSAKWFAFMVQYAGWSTASVRYSWINDILRHDPQDRAIIFVFQFAVAQSTTIWINRLIWPTVDAPRYLVGYTVTGVFAFTMIIASFWLLWVYKKEEREHSYDNGIVLYNTSKGDEIP</sequence>
<feature type="transmembrane region" description="Helical" evidence="7">
    <location>
        <begin position="182"/>
        <end position="202"/>
    </location>
</feature>
<reference evidence="8 9" key="1">
    <citation type="journal article" date="2016" name="Proc. Natl. Acad. Sci. U.S.A.">
        <title>Comparative genomics of biotechnologically important yeasts.</title>
        <authorList>
            <person name="Riley R."/>
            <person name="Haridas S."/>
            <person name="Wolfe K.H."/>
            <person name="Lopes M.R."/>
            <person name="Hittinger C.T."/>
            <person name="Goeker M."/>
            <person name="Salamov A.A."/>
            <person name="Wisecaver J.H."/>
            <person name="Long T.M."/>
            <person name="Calvey C.H."/>
            <person name="Aerts A.L."/>
            <person name="Barry K.W."/>
            <person name="Choi C."/>
            <person name="Clum A."/>
            <person name="Coughlan A.Y."/>
            <person name="Deshpande S."/>
            <person name="Douglass A.P."/>
            <person name="Hanson S.J."/>
            <person name="Klenk H.-P."/>
            <person name="LaButti K.M."/>
            <person name="Lapidus A."/>
            <person name="Lindquist E.A."/>
            <person name="Lipzen A.M."/>
            <person name="Meier-Kolthoff J.P."/>
            <person name="Ohm R.A."/>
            <person name="Otillar R.P."/>
            <person name="Pangilinan J.L."/>
            <person name="Peng Y."/>
            <person name="Rokas A."/>
            <person name="Rosa C.A."/>
            <person name="Scheuner C."/>
            <person name="Sibirny A.A."/>
            <person name="Slot J.C."/>
            <person name="Stielow J.B."/>
            <person name="Sun H."/>
            <person name="Kurtzman C.P."/>
            <person name="Blackwell M."/>
            <person name="Grigoriev I.V."/>
            <person name="Jeffries T.W."/>
        </authorList>
    </citation>
    <scope>NUCLEOTIDE SEQUENCE [LARGE SCALE GENOMIC DNA]</scope>
    <source>
        <strain evidence="9">ATCC 58044 / CBS 1984 / NCYC 433 / NRRL Y-366-8</strain>
    </source>
</reference>
<keyword evidence="9" id="KW-1185">Reference proteome</keyword>
<proteinExistence type="inferred from homology"/>
<evidence type="ECO:0000313" key="9">
    <source>
        <dbReference type="Proteomes" id="UP000094112"/>
    </source>
</evidence>
<evidence type="ECO:0000256" key="6">
    <source>
        <dbReference type="ARBA" id="ARBA00037968"/>
    </source>
</evidence>
<keyword evidence="5 7" id="KW-0472">Membrane</keyword>
<name>A0A1E3NUS6_WICAA</name>
<comment type="subcellular location">
    <subcellularLocation>
        <location evidence="1">Membrane</location>
        <topology evidence="1">Multi-pass membrane protein</topology>
    </subcellularLocation>
</comment>
<feature type="transmembrane region" description="Helical" evidence="7">
    <location>
        <begin position="417"/>
        <end position="439"/>
    </location>
</feature>